<proteinExistence type="inferred from homology"/>
<dbReference type="STRING" id="1280947.HY30_15860"/>
<dbReference type="GO" id="GO:0005856">
    <property type="term" value="C:cytoskeleton"/>
    <property type="evidence" value="ECO:0007669"/>
    <property type="project" value="TreeGrafter"/>
</dbReference>
<dbReference type="Proteomes" id="UP000027190">
    <property type="component" value="Unassembled WGS sequence"/>
</dbReference>
<comment type="caution">
    <text evidence="3">The sequence shown here is derived from an EMBL/GenBank/DDBJ whole genome shotgun (WGS) entry which is preliminary data.</text>
</comment>
<dbReference type="SMART" id="SM01007">
    <property type="entry name" value="Aldolase_II"/>
    <property type="match status" value="1"/>
</dbReference>
<dbReference type="AlphaFoldDB" id="A0A062UI21"/>
<dbReference type="Gene3D" id="3.40.225.10">
    <property type="entry name" value="Class II aldolase/adducin N-terminal domain"/>
    <property type="match status" value="1"/>
</dbReference>
<dbReference type="PANTHER" id="PTHR10672:SF3">
    <property type="entry name" value="PROTEIN HU-LI TAI SHAO"/>
    <property type="match status" value="1"/>
</dbReference>
<dbReference type="PANTHER" id="PTHR10672">
    <property type="entry name" value="ADDUCIN"/>
    <property type="match status" value="1"/>
</dbReference>
<protein>
    <recommendedName>
        <fullName evidence="2">Class II aldolase/adducin N-terminal domain-containing protein</fullName>
    </recommendedName>
</protein>
<comment type="similarity">
    <text evidence="1">Belongs to the aldolase class II family.</text>
</comment>
<dbReference type="PATRIC" id="fig|1280947.3.peg.1764"/>
<keyword evidence="4" id="KW-1185">Reference proteome</keyword>
<evidence type="ECO:0000256" key="1">
    <source>
        <dbReference type="ARBA" id="ARBA00037961"/>
    </source>
</evidence>
<sequence length="185" mass="20268">MRASWLLLVHENGEVLEGERPLAPAAFAIHSVIHRMRPDVVAAVHMHSVYGRAFSTLGKLIDPLTQDACAFYEDHVLFDSYAGPVFEIDESERIARTLGGAKAAILKSHGLLTVGQSVEEAAWWFISMDDVCRVQLLAEAAGKPQPIDPATARRTAEVNGSPYAGRVVFEMLFEKLAGEQPDLLD</sequence>
<evidence type="ECO:0000313" key="4">
    <source>
        <dbReference type="Proteomes" id="UP000027190"/>
    </source>
</evidence>
<dbReference type="InterPro" id="IPR036409">
    <property type="entry name" value="Aldolase_II/adducin_N_sf"/>
</dbReference>
<organism evidence="3 4">
    <name type="scientific">Hyphomonas chukchiensis</name>
    <dbReference type="NCBI Taxonomy" id="1280947"/>
    <lineage>
        <taxon>Bacteria</taxon>
        <taxon>Pseudomonadati</taxon>
        <taxon>Pseudomonadota</taxon>
        <taxon>Alphaproteobacteria</taxon>
        <taxon>Hyphomonadales</taxon>
        <taxon>Hyphomonadaceae</taxon>
        <taxon>Hyphomonas</taxon>
    </lineage>
</organism>
<dbReference type="NCBIfam" id="NF004855">
    <property type="entry name" value="PRK06208.1"/>
    <property type="match status" value="1"/>
</dbReference>
<evidence type="ECO:0000313" key="3">
    <source>
        <dbReference type="EMBL" id="KCZ58680.1"/>
    </source>
</evidence>
<dbReference type="eggNOG" id="COG0235">
    <property type="taxonomic scope" value="Bacteria"/>
</dbReference>
<dbReference type="InterPro" id="IPR001303">
    <property type="entry name" value="Aldolase_II/adducin_N"/>
</dbReference>
<accession>A0A062UI21</accession>
<name>A0A062UI21_9PROT</name>
<gene>
    <name evidence="3" type="ORF">HY30_15860</name>
</gene>
<reference evidence="3 4" key="1">
    <citation type="journal article" date="2014" name="Antonie Van Leeuwenhoek">
        <title>Hyphomonas beringensis sp. nov. and Hyphomonas chukchiensis sp. nov., isolated from surface seawater of the Bering Sea and Chukchi Sea.</title>
        <authorList>
            <person name="Li C."/>
            <person name="Lai Q."/>
            <person name="Li G."/>
            <person name="Dong C."/>
            <person name="Wang J."/>
            <person name="Liao Y."/>
            <person name="Shao Z."/>
        </authorList>
    </citation>
    <scope>NUCLEOTIDE SEQUENCE [LARGE SCALE GENOMIC DNA]</scope>
    <source>
        <strain evidence="3 4">BH-BN04-4</strain>
    </source>
</reference>
<dbReference type="EMBL" id="AWFG01000020">
    <property type="protein sequence ID" value="KCZ58680.1"/>
    <property type="molecule type" value="Genomic_DNA"/>
</dbReference>
<feature type="domain" description="Class II aldolase/adducin N-terminal" evidence="2">
    <location>
        <begin position="1"/>
        <end position="136"/>
    </location>
</feature>
<dbReference type="Pfam" id="PF00596">
    <property type="entry name" value="Aldolase_II"/>
    <property type="match status" value="1"/>
</dbReference>
<evidence type="ECO:0000259" key="2">
    <source>
        <dbReference type="SMART" id="SM01007"/>
    </source>
</evidence>
<dbReference type="InterPro" id="IPR051017">
    <property type="entry name" value="Aldolase-II_Adducin_sf"/>
</dbReference>
<dbReference type="SUPFAM" id="SSF53639">
    <property type="entry name" value="AraD/HMP-PK domain-like"/>
    <property type="match status" value="1"/>
</dbReference>
<dbReference type="GO" id="GO:0051015">
    <property type="term" value="F:actin filament binding"/>
    <property type="evidence" value="ECO:0007669"/>
    <property type="project" value="TreeGrafter"/>
</dbReference>